<feature type="compositionally biased region" description="Polar residues" evidence="1">
    <location>
        <begin position="300"/>
        <end position="310"/>
    </location>
</feature>
<dbReference type="GO" id="GO:0051082">
    <property type="term" value="F:unfolded protein binding"/>
    <property type="evidence" value="ECO:0007669"/>
    <property type="project" value="TreeGrafter"/>
</dbReference>
<dbReference type="GO" id="GO:0005634">
    <property type="term" value="C:nucleus"/>
    <property type="evidence" value="ECO:0007669"/>
    <property type="project" value="TreeGrafter"/>
</dbReference>
<organism evidence="3">
    <name type="scientific">Salix viminalis</name>
    <name type="common">Common osier</name>
    <name type="synonym">Basket willow</name>
    <dbReference type="NCBI Taxonomy" id="40686"/>
    <lineage>
        <taxon>Eukaryota</taxon>
        <taxon>Viridiplantae</taxon>
        <taxon>Streptophyta</taxon>
        <taxon>Embryophyta</taxon>
        <taxon>Tracheophyta</taxon>
        <taxon>Spermatophyta</taxon>
        <taxon>Magnoliopsida</taxon>
        <taxon>eudicotyledons</taxon>
        <taxon>Gunneridae</taxon>
        <taxon>Pentapetalae</taxon>
        <taxon>rosids</taxon>
        <taxon>fabids</taxon>
        <taxon>Malpighiales</taxon>
        <taxon>Salicaceae</taxon>
        <taxon>Saliceae</taxon>
        <taxon>Salix</taxon>
    </lineage>
</organism>
<reference evidence="3" key="1">
    <citation type="submission" date="2019-03" db="EMBL/GenBank/DDBJ databases">
        <authorList>
            <person name="Mank J."/>
            <person name="Almeida P."/>
        </authorList>
    </citation>
    <scope>NUCLEOTIDE SEQUENCE</scope>
    <source>
        <strain evidence="3">78183</strain>
    </source>
</reference>
<gene>
    <name evidence="3" type="ORF">SVIM_LOCUS90723</name>
</gene>
<evidence type="ECO:0000313" key="3">
    <source>
        <dbReference type="EMBL" id="VFU28091.1"/>
    </source>
</evidence>
<evidence type="ECO:0000259" key="2">
    <source>
        <dbReference type="Pfam" id="PF06972"/>
    </source>
</evidence>
<evidence type="ECO:0000256" key="1">
    <source>
        <dbReference type="SAM" id="MobiDB-lite"/>
    </source>
</evidence>
<accession>A0A6N2KI08</accession>
<feature type="compositionally biased region" description="Polar residues" evidence="1">
    <location>
        <begin position="141"/>
        <end position="156"/>
    </location>
</feature>
<feature type="region of interest" description="Disordered" evidence="1">
    <location>
        <begin position="594"/>
        <end position="614"/>
    </location>
</feature>
<feature type="region of interest" description="Disordered" evidence="1">
    <location>
        <begin position="239"/>
        <end position="310"/>
    </location>
</feature>
<feature type="region of interest" description="Disordered" evidence="1">
    <location>
        <begin position="141"/>
        <end position="190"/>
    </location>
</feature>
<feature type="compositionally biased region" description="Low complexity" evidence="1">
    <location>
        <begin position="239"/>
        <end position="256"/>
    </location>
</feature>
<dbReference type="InterPro" id="IPR009719">
    <property type="entry name" value="GIP1_N"/>
</dbReference>
<dbReference type="InterPro" id="IPR009060">
    <property type="entry name" value="UBA-like_sf"/>
</dbReference>
<sequence>MSISGGDSGTIPDNVKKTIQSIREITGKQHSDEDVYSVLQECSMDPDDTAQKLLYLGCDWLRRKGGKEKVLALIHFMKSRGNVIGERGLKEEELGVVEETIQRLPAVIAADCFSDAVGGRNVATRRENGVFHMTGRSASKSSHFVQKKNNTAANPGTNDLTTTSCDSSTLSNRSSIPRRGLQLPAAASGGGSSALSVTTDAFLPPAACPPAPLQVSVMLSKEQKSTTFFNGLLASNTATSVSGSISSSSDPISAPSMTRNPGPVCRIKREEGSQQKAAEQNNIQGNKKNSLSKSKAVGKNQLSESLQPSTLSSYNDSLVVRSSANDSHSSEELTESLKILSEDAQAKVSPQSPPEPSITNGHVKFPNHFKVPEALKNGLTFGSFESNSGPGKEYINGCLTFGSFDSNSGSETKLSHSIDGDINSTLVELAHSTAENARPDSNDSGLSPMQVDHSYQPEPPQLVLEKVLISEDNVAPSVDSKVVQSEQDEMLLPECHQSPTIQIAPNYGLGIMPPLQAAHLVPFVGHETQASDVSQRSGFAPSPGNAFLAPAPAAAGVKFPVPPPQFKSGTTARNPTPVAPPTLYGSYGSSPMGFNPGPAVSSGSSVGNDDQSASQLKERNIYTTGSLSTASSWIPPPGQDLSSLQLSSLYHLHPQGQHLTFSPPQAGHGTFPGIYPPVQTMAAPSTANQLTQQPQAMPATVEPVVPPSDPYQQSQLTQINWNSNY</sequence>
<feature type="region of interest" description="Disordered" evidence="1">
    <location>
        <begin position="691"/>
        <end position="713"/>
    </location>
</feature>
<dbReference type="Pfam" id="PF06972">
    <property type="entry name" value="GIP1_N"/>
    <property type="match status" value="1"/>
</dbReference>
<dbReference type="EMBL" id="CAADRP010000435">
    <property type="protein sequence ID" value="VFU28091.1"/>
    <property type="molecule type" value="Genomic_DNA"/>
</dbReference>
<protein>
    <recommendedName>
        <fullName evidence="2">GBF-interacting protein 1 N-terminal domain-containing protein</fullName>
    </recommendedName>
</protein>
<dbReference type="PANTHER" id="PTHR46775:SF2">
    <property type="entry name" value="GBF-INTERACTING PROTEIN 1-LIKE"/>
    <property type="match status" value="1"/>
</dbReference>
<dbReference type="InterPro" id="IPR044277">
    <property type="entry name" value="GIP1"/>
</dbReference>
<dbReference type="PANTHER" id="PTHR46775">
    <property type="entry name" value="FLOCCULATION PROTEIN (DUF1296)"/>
    <property type="match status" value="1"/>
</dbReference>
<feature type="compositionally biased region" description="Polar residues" evidence="1">
    <location>
        <begin position="274"/>
        <end position="293"/>
    </location>
</feature>
<name>A0A6N2KI08_SALVM</name>
<dbReference type="SUPFAM" id="SSF46934">
    <property type="entry name" value="UBA-like"/>
    <property type="match status" value="1"/>
</dbReference>
<feature type="domain" description="GBF-interacting protein 1 N-terminal" evidence="2">
    <location>
        <begin position="11"/>
        <end position="56"/>
    </location>
</feature>
<proteinExistence type="predicted"/>
<feature type="compositionally biased region" description="Low complexity" evidence="1">
    <location>
        <begin position="157"/>
        <end position="172"/>
    </location>
</feature>
<dbReference type="AlphaFoldDB" id="A0A6N2KI08"/>